<dbReference type="PANTHER" id="PTHR46116">
    <property type="entry name" value="(E3-INDEPENDENT) E2 UBIQUITIN-CONJUGATING ENZYME"/>
    <property type="match status" value="1"/>
</dbReference>
<protein>
    <recommendedName>
        <fullName evidence="3">UBC core domain-containing protein</fullName>
    </recommendedName>
</protein>
<dbReference type="eggNOG" id="KOG0895">
    <property type="taxonomic scope" value="Eukaryota"/>
</dbReference>
<dbReference type="OrthoDB" id="47801at2759"/>
<dbReference type="InterPro" id="IPR000608">
    <property type="entry name" value="UBC"/>
</dbReference>
<feature type="domain" description="UBC core" evidence="3">
    <location>
        <begin position="1"/>
        <end position="126"/>
    </location>
</feature>
<dbReference type="SUPFAM" id="SSF54495">
    <property type="entry name" value="UBC-like"/>
    <property type="match status" value="1"/>
</dbReference>
<evidence type="ECO:0000313" key="4">
    <source>
        <dbReference type="EMBL" id="EME44503.1"/>
    </source>
</evidence>
<name>N1PNK5_DOTSN</name>
<dbReference type="GO" id="GO:0016740">
    <property type="term" value="F:transferase activity"/>
    <property type="evidence" value="ECO:0007669"/>
    <property type="project" value="UniProtKB-KW"/>
</dbReference>
<dbReference type="Pfam" id="PF00179">
    <property type="entry name" value="UQ_con"/>
    <property type="match status" value="1"/>
</dbReference>
<dbReference type="InterPro" id="IPR016135">
    <property type="entry name" value="UBQ-conjugating_enzyme/RWD"/>
</dbReference>
<evidence type="ECO:0000313" key="5">
    <source>
        <dbReference type="Proteomes" id="UP000016933"/>
    </source>
</evidence>
<evidence type="ECO:0000256" key="1">
    <source>
        <dbReference type="ARBA" id="ARBA00022679"/>
    </source>
</evidence>
<reference evidence="5" key="1">
    <citation type="journal article" date="2012" name="PLoS Genet.">
        <title>The genomes of the fungal plant pathogens Cladosporium fulvum and Dothistroma septosporum reveal adaptation to different hosts and lifestyles but also signatures of common ancestry.</title>
        <authorList>
            <person name="de Wit P.J.G.M."/>
            <person name="van der Burgt A."/>
            <person name="Oekmen B."/>
            <person name="Stergiopoulos I."/>
            <person name="Abd-Elsalam K.A."/>
            <person name="Aerts A.L."/>
            <person name="Bahkali A.H."/>
            <person name="Beenen H.G."/>
            <person name="Chettri P."/>
            <person name="Cox M.P."/>
            <person name="Datema E."/>
            <person name="de Vries R.P."/>
            <person name="Dhillon B."/>
            <person name="Ganley A.R."/>
            <person name="Griffiths S.A."/>
            <person name="Guo Y."/>
            <person name="Hamelin R.C."/>
            <person name="Henrissat B."/>
            <person name="Kabir M.S."/>
            <person name="Jashni M.K."/>
            <person name="Kema G."/>
            <person name="Klaubauf S."/>
            <person name="Lapidus A."/>
            <person name="Levasseur A."/>
            <person name="Lindquist E."/>
            <person name="Mehrabi R."/>
            <person name="Ohm R.A."/>
            <person name="Owen T.J."/>
            <person name="Salamov A."/>
            <person name="Schwelm A."/>
            <person name="Schijlen E."/>
            <person name="Sun H."/>
            <person name="van den Burg H.A."/>
            <person name="van Ham R.C.H.J."/>
            <person name="Zhang S."/>
            <person name="Goodwin S.B."/>
            <person name="Grigoriev I.V."/>
            <person name="Collemare J."/>
            <person name="Bradshaw R.E."/>
        </authorList>
    </citation>
    <scope>NUCLEOTIDE SEQUENCE [LARGE SCALE GENOMIC DNA]</scope>
    <source>
        <strain evidence="5">NZE10 / CBS 128990</strain>
    </source>
</reference>
<dbReference type="EMBL" id="KB446539">
    <property type="protein sequence ID" value="EME44503.1"/>
    <property type="molecule type" value="Genomic_DNA"/>
</dbReference>
<sequence length="129" mass="14271">MKAIIIGPQGTPYENGLFEFDLLCGNNFPAGPPQMQLRTTGGGAVRFNPNLYNCGKVCLSLLGTWQGEKWNAKTSTLLQVLVSIQAMIFCDHPWFNEPGRGQTDSSNQQSIAYNKAIQPQTIQYGMISW</sequence>
<dbReference type="AlphaFoldDB" id="N1PNK5"/>
<accession>N1PNK5</accession>
<keyword evidence="2" id="KW-0833">Ubl conjugation pathway</keyword>
<proteinExistence type="predicted"/>
<gene>
    <name evidence="4" type="ORF">DOTSEDRAFT_131036</name>
</gene>
<reference evidence="4 5" key="2">
    <citation type="journal article" date="2012" name="PLoS Pathog.">
        <title>Diverse lifestyles and strategies of plant pathogenesis encoded in the genomes of eighteen Dothideomycetes fungi.</title>
        <authorList>
            <person name="Ohm R.A."/>
            <person name="Feau N."/>
            <person name="Henrissat B."/>
            <person name="Schoch C.L."/>
            <person name="Horwitz B.A."/>
            <person name="Barry K.W."/>
            <person name="Condon B.J."/>
            <person name="Copeland A.C."/>
            <person name="Dhillon B."/>
            <person name="Glaser F."/>
            <person name="Hesse C.N."/>
            <person name="Kosti I."/>
            <person name="LaButti K."/>
            <person name="Lindquist E.A."/>
            <person name="Lucas S."/>
            <person name="Salamov A.A."/>
            <person name="Bradshaw R.E."/>
            <person name="Ciuffetti L."/>
            <person name="Hamelin R.C."/>
            <person name="Kema G.H.J."/>
            <person name="Lawrence C."/>
            <person name="Scott J.A."/>
            <person name="Spatafora J.W."/>
            <person name="Turgeon B.G."/>
            <person name="de Wit P.J.G.M."/>
            <person name="Zhong S."/>
            <person name="Goodwin S.B."/>
            <person name="Grigoriev I.V."/>
        </authorList>
    </citation>
    <scope>NUCLEOTIDE SEQUENCE [LARGE SCALE GENOMIC DNA]</scope>
    <source>
        <strain evidence="5">NZE10 / CBS 128990</strain>
    </source>
</reference>
<dbReference type="Gene3D" id="3.10.110.10">
    <property type="entry name" value="Ubiquitin Conjugating Enzyme"/>
    <property type="match status" value="1"/>
</dbReference>
<organism evidence="4 5">
    <name type="scientific">Dothistroma septosporum (strain NZE10 / CBS 128990)</name>
    <name type="common">Red band needle blight fungus</name>
    <name type="synonym">Mycosphaerella pini</name>
    <dbReference type="NCBI Taxonomy" id="675120"/>
    <lineage>
        <taxon>Eukaryota</taxon>
        <taxon>Fungi</taxon>
        <taxon>Dikarya</taxon>
        <taxon>Ascomycota</taxon>
        <taxon>Pezizomycotina</taxon>
        <taxon>Dothideomycetes</taxon>
        <taxon>Dothideomycetidae</taxon>
        <taxon>Mycosphaerellales</taxon>
        <taxon>Mycosphaerellaceae</taxon>
        <taxon>Dothistroma</taxon>
    </lineage>
</organism>
<dbReference type="PANTHER" id="PTHR46116:SF39">
    <property type="entry name" value="BACULOVIRAL IAP REPEAT-CONTAINING PROTEIN 6"/>
    <property type="match status" value="1"/>
</dbReference>
<dbReference type="Proteomes" id="UP000016933">
    <property type="component" value="Unassembled WGS sequence"/>
</dbReference>
<evidence type="ECO:0000259" key="3">
    <source>
        <dbReference type="PROSITE" id="PS50127"/>
    </source>
</evidence>
<keyword evidence="5" id="KW-1185">Reference proteome</keyword>
<dbReference type="PROSITE" id="PS50127">
    <property type="entry name" value="UBC_2"/>
    <property type="match status" value="1"/>
</dbReference>
<dbReference type="OMA" id="AMIFCDH"/>
<dbReference type="SMART" id="SM00212">
    <property type="entry name" value="UBCc"/>
    <property type="match status" value="1"/>
</dbReference>
<dbReference type="HOGENOM" id="CLU_025097_4_1_1"/>
<dbReference type="STRING" id="675120.N1PNK5"/>
<evidence type="ECO:0000256" key="2">
    <source>
        <dbReference type="ARBA" id="ARBA00022786"/>
    </source>
</evidence>
<keyword evidence="1" id="KW-0808">Transferase</keyword>